<protein>
    <submittedName>
        <fullName evidence="2">Uncharacterized protein</fullName>
    </submittedName>
</protein>
<name>A0A9Q3C886_9BASI</name>
<reference evidence="2" key="1">
    <citation type="submission" date="2021-03" db="EMBL/GenBank/DDBJ databases">
        <title>Draft genome sequence of rust myrtle Austropuccinia psidii MF-1, a brazilian biotype.</title>
        <authorList>
            <person name="Quecine M.C."/>
            <person name="Pachon D.M.R."/>
            <person name="Bonatelli M.L."/>
            <person name="Correr F.H."/>
            <person name="Franceschini L.M."/>
            <person name="Leite T.F."/>
            <person name="Margarido G.R.A."/>
            <person name="Almeida C.A."/>
            <person name="Ferrarezi J.A."/>
            <person name="Labate C.A."/>
        </authorList>
    </citation>
    <scope>NUCLEOTIDE SEQUENCE</scope>
    <source>
        <strain evidence="2">MF-1</strain>
    </source>
</reference>
<comment type="caution">
    <text evidence="2">The sequence shown here is derived from an EMBL/GenBank/DDBJ whole genome shotgun (WGS) entry which is preliminary data.</text>
</comment>
<keyword evidence="3" id="KW-1185">Reference proteome</keyword>
<sequence length="154" mass="17693">MKNIRRFKELPQENPRTNKNQVPIKQNPEIPIKNSKAELTSNDLKISRINNVHLNYPQKSENTYSSKMQASIPVEVELVQNEGLKPKQLVNSVSPLFSENGCHIIKEQKPVSEFYNPFVEDIFSKPKHSISPMDLFRVTSGSPIKFTQKIAQYI</sequence>
<proteinExistence type="predicted"/>
<gene>
    <name evidence="2" type="ORF">O181_017660</name>
</gene>
<dbReference type="AlphaFoldDB" id="A0A9Q3C886"/>
<accession>A0A9Q3C886</accession>
<evidence type="ECO:0000256" key="1">
    <source>
        <dbReference type="SAM" id="MobiDB-lite"/>
    </source>
</evidence>
<feature type="compositionally biased region" description="Polar residues" evidence="1">
    <location>
        <begin position="14"/>
        <end position="24"/>
    </location>
</feature>
<feature type="region of interest" description="Disordered" evidence="1">
    <location>
        <begin position="1"/>
        <end position="25"/>
    </location>
</feature>
<dbReference type="Proteomes" id="UP000765509">
    <property type="component" value="Unassembled WGS sequence"/>
</dbReference>
<evidence type="ECO:0000313" key="3">
    <source>
        <dbReference type="Proteomes" id="UP000765509"/>
    </source>
</evidence>
<evidence type="ECO:0000313" key="2">
    <source>
        <dbReference type="EMBL" id="MBW0477945.1"/>
    </source>
</evidence>
<feature type="compositionally biased region" description="Basic and acidic residues" evidence="1">
    <location>
        <begin position="1"/>
        <end position="11"/>
    </location>
</feature>
<organism evidence="2 3">
    <name type="scientific">Austropuccinia psidii MF-1</name>
    <dbReference type="NCBI Taxonomy" id="1389203"/>
    <lineage>
        <taxon>Eukaryota</taxon>
        <taxon>Fungi</taxon>
        <taxon>Dikarya</taxon>
        <taxon>Basidiomycota</taxon>
        <taxon>Pucciniomycotina</taxon>
        <taxon>Pucciniomycetes</taxon>
        <taxon>Pucciniales</taxon>
        <taxon>Sphaerophragmiaceae</taxon>
        <taxon>Austropuccinia</taxon>
    </lineage>
</organism>
<dbReference type="EMBL" id="AVOT02004991">
    <property type="protein sequence ID" value="MBW0477945.1"/>
    <property type="molecule type" value="Genomic_DNA"/>
</dbReference>